<accession>A0A699TK61</accession>
<organism evidence="1">
    <name type="scientific">Tanacetum cinerariifolium</name>
    <name type="common">Dalmatian daisy</name>
    <name type="synonym">Chrysanthemum cinerariifolium</name>
    <dbReference type="NCBI Taxonomy" id="118510"/>
    <lineage>
        <taxon>Eukaryota</taxon>
        <taxon>Viridiplantae</taxon>
        <taxon>Streptophyta</taxon>
        <taxon>Embryophyta</taxon>
        <taxon>Tracheophyta</taxon>
        <taxon>Spermatophyta</taxon>
        <taxon>Magnoliopsida</taxon>
        <taxon>eudicotyledons</taxon>
        <taxon>Gunneridae</taxon>
        <taxon>Pentapetalae</taxon>
        <taxon>asterids</taxon>
        <taxon>campanulids</taxon>
        <taxon>Asterales</taxon>
        <taxon>Asteraceae</taxon>
        <taxon>Asteroideae</taxon>
        <taxon>Anthemideae</taxon>
        <taxon>Anthemidinae</taxon>
        <taxon>Tanacetum</taxon>
    </lineage>
</organism>
<dbReference type="AlphaFoldDB" id="A0A699TK61"/>
<gene>
    <name evidence="1" type="ORF">Tci_881435</name>
</gene>
<name>A0A699TK61_TANCI</name>
<evidence type="ECO:0000313" key="1">
    <source>
        <dbReference type="EMBL" id="GFD09466.1"/>
    </source>
</evidence>
<comment type="caution">
    <text evidence="1">The sequence shown here is derived from an EMBL/GenBank/DDBJ whole genome shotgun (WGS) entry which is preliminary data.</text>
</comment>
<reference evidence="1" key="1">
    <citation type="journal article" date="2019" name="Sci. Rep.">
        <title>Draft genome of Tanacetum cinerariifolium, the natural source of mosquito coil.</title>
        <authorList>
            <person name="Yamashiro T."/>
            <person name="Shiraishi A."/>
            <person name="Satake H."/>
            <person name="Nakayama K."/>
        </authorList>
    </citation>
    <scope>NUCLEOTIDE SEQUENCE</scope>
</reference>
<protein>
    <submittedName>
        <fullName evidence="1">Uncharacterized protein</fullName>
    </submittedName>
</protein>
<sequence>LSEGKSASTLIDAEKPLLKDSDGEDVAVHSYRSMIGFLMYLTSSRPDIMFATENLQLEDVNSLDAD</sequence>
<proteinExistence type="predicted"/>
<dbReference type="EMBL" id="BKCJ011245742">
    <property type="protein sequence ID" value="GFD09466.1"/>
    <property type="molecule type" value="Genomic_DNA"/>
</dbReference>
<feature type="non-terminal residue" evidence="1">
    <location>
        <position position="1"/>
    </location>
</feature>